<evidence type="ECO:0000313" key="2">
    <source>
        <dbReference type="Proteomes" id="UP000325122"/>
    </source>
</evidence>
<keyword evidence="2" id="KW-1185">Reference proteome</keyword>
<evidence type="ECO:0000313" key="1">
    <source>
        <dbReference type="EMBL" id="KAA5801044.1"/>
    </source>
</evidence>
<sequence length="316" mass="35735">MERISVDASRDALEAHVAQCLERYERYGHASFYDFFQLAEAVWNQRSGAGIDVFFKACEELLSPLPDALVFQGQFKGRVERTDMAELRRFARTGKVLLPRNGARLFETGKSGLAIMMARSNGPSKGAEWGEFFLWRALQELDMSLLILGDRQNLIFQHGFGPFFGRLEEGMRWIEAQAEPYPFAFYVGNSASGFPALQYAAVTSVGNAISFSGATHTPPEETRVKTLRDRLDARIPGRLLDTKPLFRDWKGAVHLYYPKPHPMDTGHARHLEDVPGVTLFPLDTEIHQVFPVSSTPELKACVERLRDDPSLRRKSR</sequence>
<dbReference type="RefSeq" id="WP_150024063.1">
    <property type="nucleotide sequence ID" value="NZ_VWOJ01000005.1"/>
</dbReference>
<name>A0A5M6ZAX2_9PROT</name>
<dbReference type="Proteomes" id="UP000325122">
    <property type="component" value="Unassembled WGS sequence"/>
</dbReference>
<dbReference type="EMBL" id="VWOJ01000005">
    <property type="protein sequence ID" value="KAA5801044.1"/>
    <property type="molecule type" value="Genomic_DNA"/>
</dbReference>
<gene>
    <name evidence="1" type="ORF">F1654_13375</name>
</gene>
<dbReference type="AlphaFoldDB" id="A0A5M6ZAX2"/>
<reference evidence="1 2" key="1">
    <citation type="submission" date="2019-09" db="EMBL/GenBank/DDBJ databases">
        <authorList>
            <person name="Kevbrin V."/>
            <person name="Grouzdev D.S."/>
        </authorList>
    </citation>
    <scope>NUCLEOTIDE SEQUENCE [LARGE SCALE GENOMIC DNA]</scope>
    <source>
        <strain evidence="1 2">G-192</strain>
    </source>
</reference>
<organism evidence="1 2">
    <name type="scientific">Alkalicaulis satelles</name>
    <dbReference type="NCBI Taxonomy" id="2609175"/>
    <lineage>
        <taxon>Bacteria</taxon>
        <taxon>Pseudomonadati</taxon>
        <taxon>Pseudomonadota</taxon>
        <taxon>Alphaproteobacteria</taxon>
        <taxon>Maricaulales</taxon>
        <taxon>Maricaulaceae</taxon>
        <taxon>Alkalicaulis</taxon>
    </lineage>
</organism>
<proteinExistence type="predicted"/>
<accession>A0A5M6ZAX2</accession>
<protein>
    <submittedName>
        <fullName evidence="1">Uncharacterized protein</fullName>
    </submittedName>
</protein>
<comment type="caution">
    <text evidence="1">The sequence shown here is derived from an EMBL/GenBank/DDBJ whole genome shotgun (WGS) entry which is preliminary data.</text>
</comment>